<accession>A0A4R2KCY4</accession>
<dbReference type="Proteomes" id="UP000294919">
    <property type="component" value="Unassembled WGS sequence"/>
</dbReference>
<gene>
    <name evidence="1" type="ORF">EV214_1509</name>
</gene>
<dbReference type="AlphaFoldDB" id="A0A4R2KCY4"/>
<name>A0A4R2KCY4_9FIRM</name>
<dbReference type="EMBL" id="SLWV01000050">
    <property type="protein sequence ID" value="TCO68059.1"/>
    <property type="molecule type" value="Genomic_DNA"/>
</dbReference>
<evidence type="ECO:0000313" key="1">
    <source>
        <dbReference type="EMBL" id="TCO68059.1"/>
    </source>
</evidence>
<evidence type="ECO:0000313" key="2">
    <source>
        <dbReference type="Proteomes" id="UP000294919"/>
    </source>
</evidence>
<organism evidence="1 2">
    <name type="scientific">Marinisporobacter balticus</name>
    <dbReference type="NCBI Taxonomy" id="2018667"/>
    <lineage>
        <taxon>Bacteria</taxon>
        <taxon>Bacillati</taxon>
        <taxon>Bacillota</taxon>
        <taxon>Clostridia</taxon>
        <taxon>Peptostreptococcales</taxon>
        <taxon>Thermotaleaceae</taxon>
        <taxon>Marinisporobacter</taxon>
    </lineage>
</organism>
<keyword evidence="2" id="KW-1185">Reference proteome</keyword>
<dbReference type="RefSeq" id="WP_132248348.1">
    <property type="nucleotide sequence ID" value="NZ_SLWV01000050.1"/>
</dbReference>
<dbReference type="OrthoDB" id="5770817at2"/>
<proteinExistence type="predicted"/>
<protein>
    <submittedName>
        <fullName evidence="1">Uncharacterized protein</fullName>
    </submittedName>
</protein>
<comment type="caution">
    <text evidence="1">The sequence shown here is derived from an EMBL/GenBank/DDBJ whole genome shotgun (WGS) entry which is preliminary data.</text>
</comment>
<reference evidence="1 2" key="1">
    <citation type="submission" date="2019-03" db="EMBL/GenBank/DDBJ databases">
        <title>Genomic Encyclopedia of Type Strains, Phase IV (KMG-IV): sequencing the most valuable type-strain genomes for metagenomic binning, comparative biology and taxonomic classification.</title>
        <authorList>
            <person name="Goeker M."/>
        </authorList>
    </citation>
    <scope>NUCLEOTIDE SEQUENCE [LARGE SCALE GENOMIC DNA]</scope>
    <source>
        <strain evidence="1 2">DSM 102940</strain>
    </source>
</reference>
<sequence>MKWNDVRELHPNQWVKLHILNSHKDNGYLYIDDMEILKTISDNKEATLELTHSTGNSIVFHTSHDVIKTKLIKNLGLFRRISN</sequence>